<dbReference type="InterPro" id="IPR000073">
    <property type="entry name" value="AB_hydrolase_1"/>
</dbReference>
<feature type="domain" description="AB hydrolase-1" evidence="2">
    <location>
        <begin position="51"/>
        <end position="254"/>
    </location>
</feature>
<evidence type="ECO:0000259" key="2">
    <source>
        <dbReference type="Pfam" id="PF12697"/>
    </source>
</evidence>
<dbReference type="InterPro" id="IPR029058">
    <property type="entry name" value="AB_hydrolase_fold"/>
</dbReference>
<dbReference type="RefSeq" id="WP_218150379.1">
    <property type="nucleotide sequence ID" value="NZ_FOJG01000002.1"/>
</dbReference>
<dbReference type="GO" id="GO:0016787">
    <property type="term" value="F:hydrolase activity"/>
    <property type="evidence" value="ECO:0007669"/>
    <property type="project" value="UniProtKB-KW"/>
</dbReference>
<dbReference type="SUPFAM" id="SSF53474">
    <property type="entry name" value="alpha/beta-Hydrolases"/>
    <property type="match status" value="1"/>
</dbReference>
<dbReference type="Proteomes" id="UP000199310">
    <property type="component" value="Unassembled WGS sequence"/>
</dbReference>
<keyword evidence="1" id="KW-0732">Signal</keyword>
<feature type="signal peptide" evidence="1">
    <location>
        <begin position="1"/>
        <end position="22"/>
    </location>
</feature>
<keyword evidence="4" id="KW-1185">Reference proteome</keyword>
<accession>A0A1I0S5M6</accession>
<protein>
    <submittedName>
        <fullName evidence="3">Alpha/beta hydrolase family protein</fullName>
    </submittedName>
</protein>
<sequence length="270" mass="29321">MKSTLFFLFLFFLQMPAVSASAVDAPDSLQYYTSFDGTRIHYTITGTGAPVLLVHGFIVNGDSWKKTALYDSLLLHGYKVITLDLRGNGASDHPHDSLAYLDDAETKDIMGLMTFLNINNYQAVGYSRGAIIVSRLLVLDARVRSAVMGGMGTAFTDPAWPRRQRFYEALSGKDVPELAAMVKNVQQSGLDQRALALMQFGQPTSTPQELAGVHQPVLVIGGDKDEDNDTGGSLAAMMPAGMHGTVAGDHNSVVRSVPFASWVLDFLHNH</sequence>
<dbReference type="STRING" id="29529.SAMN04488122_3715"/>
<dbReference type="Gene3D" id="3.40.50.1820">
    <property type="entry name" value="alpha/beta hydrolase"/>
    <property type="match status" value="1"/>
</dbReference>
<gene>
    <name evidence="3" type="ORF">SAMN04488122_3715</name>
</gene>
<evidence type="ECO:0000313" key="3">
    <source>
        <dbReference type="EMBL" id="SEW50201.1"/>
    </source>
</evidence>
<keyword evidence="3" id="KW-0378">Hydrolase</keyword>
<evidence type="ECO:0000256" key="1">
    <source>
        <dbReference type="SAM" id="SignalP"/>
    </source>
</evidence>
<proteinExistence type="predicted"/>
<dbReference type="PANTHER" id="PTHR43329">
    <property type="entry name" value="EPOXIDE HYDROLASE"/>
    <property type="match status" value="1"/>
</dbReference>
<feature type="chain" id="PRO_5011463722" evidence="1">
    <location>
        <begin position="23"/>
        <end position="270"/>
    </location>
</feature>
<dbReference type="EMBL" id="FOJG01000002">
    <property type="protein sequence ID" value="SEW50201.1"/>
    <property type="molecule type" value="Genomic_DNA"/>
</dbReference>
<organism evidence="3 4">
    <name type="scientific">Chitinophaga arvensicola</name>
    <dbReference type="NCBI Taxonomy" id="29529"/>
    <lineage>
        <taxon>Bacteria</taxon>
        <taxon>Pseudomonadati</taxon>
        <taxon>Bacteroidota</taxon>
        <taxon>Chitinophagia</taxon>
        <taxon>Chitinophagales</taxon>
        <taxon>Chitinophagaceae</taxon>
        <taxon>Chitinophaga</taxon>
    </lineage>
</organism>
<evidence type="ECO:0000313" key="4">
    <source>
        <dbReference type="Proteomes" id="UP000199310"/>
    </source>
</evidence>
<dbReference type="AlphaFoldDB" id="A0A1I0S5M6"/>
<dbReference type="Pfam" id="PF12697">
    <property type="entry name" value="Abhydrolase_6"/>
    <property type="match status" value="1"/>
</dbReference>
<reference evidence="4" key="1">
    <citation type="submission" date="2016-10" db="EMBL/GenBank/DDBJ databases">
        <authorList>
            <person name="Varghese N."/>
            <person name="Submissions S."/>
        </authorList>
    </citation>
    <scope>NUCLEOTIDE SEQUENCE [LARGE SCALE GENOMIC DNA]</scope>
    <source>
        <strain evidence="4">DSM 3695</strain>
    </source>
</reference>
<name>A0A1I0S5M6_9BACT</name>